<dbReference type="Pfam" id="PF00071">
    <property type="entry name" value="Ras"/>
    <property type="match status" value="1"/>
</dbReference>
<dbReference type="PROSITE" id="PS51419">
    <property type="entry name" value="RAB"/>
    <property type="match status" value="1"/>
</dbReference>
<accession>A0AAV8UIY4</accession>
<organism evidence="3 4">
    <name type="scientific">Rhodosorus marinus</name>
    <dbReference type="NCBI Taxonomy" id="101924"/>
    <lineage>
        <taxon>Eukaryota</taxon>
        <taxon>Rhodophyta</taxon>
        <taxon>Stylonematophyceae</taxon>
        <taxon>Stylonematales</taxon>
        <taxon>Stylonemataceae</taxon>
        <taxon>Rhodosorus</taxon>
    </lineage>
</organism>
<dbReference type="FunFam" id="3.40.50.300:FF:001447">
    <property type="entry name" value="Ras-related protein Rab-1B"/>
    <property type="match status" value="1"/>
</dbReference>
<evidence type="ECO:0000256" key="2">
    <source>
        <dbReference type="ARBA" id="ARBA00023134"/>
    </source>
</evidence>
<dbReference type="GO" id="GO:0003924">
    <property type="term" value="F:GTPase activity"/>
    <property type="evidence" value="ECO:0007669"/>
    <property type="project" value="InterPro"/>
</dbReference>
<dbReference type="Gene3D" id="3.40.50.300">
    <property type="entry name" value="P-loop containing nucleotide triphosphate hydrolases"/>
    <property type="match status" value="1"/>
</dbReference>
<dbReference type="SMART" id="SM00173">
    <property type="entry name" value="RAS"/>
    <property type="match status" value="1"/>
</dbReference>
<keyword evidence="4" id="KW-1185">Reference proteome</keyword>
<dbReference type="GO" id="GO:0016020">
    <property type="term" value="C:membrane"/>
    <property type="evidence" value="ECO:0007669"/>
    <property type="project" value="InterPro"/>
</dbReference>
<dbReference type="PROSITE" id="PS51421">
    <property type="entry name" value="RAS"/>
    <property type="match status" value="1"/>
</dbReference>
<dbReference type="SMART" id="SM00175">
    <property type="entry name" value="RAB"/>
    <property type="match status" value="1"/>
</dbReference>
<protein>
    <submittedName>
        <fullName evidence="3">Uncharacterized protein</fullName>
    </submittedName>
</protein>
<dbReference type="InterPro" id="IPR001806">
    <property type="entry name" value="Small_GTPase"/>
</dbReference>
<dbReference type="GO" id="GO:0005525">
    <property type="term" value="F:GTP binding"/>
    <property type="evidence" value="ECO:0007669"/>
    <property type="project" value="UniProtKB-KW"/>
</dbReference>
<dbReference type="SMART" id="SM00174">
    <property type="entry name" value="RHO"/>
    <property type="match status" value="1"/>
</dbReference>
<dbReference type="PRINTS" id="PR00449">
    <property type="entry name" value="RASTRNSFRMNG"/>
</dbReference>
<dbReference type="InterPro" id="IPR020849">
    <property type="entry name" value="Small_GTPase_Ras-type"/>
</dbReference>
<keyword evidence="2" id="KW-0342">GTP-binding</keyword>
<reference evidence="3 4" key="1">
    <citation type="journal article" date="2023" name="Nat. Commun.">
        <title>Origin of minicircular mitochondrial genomes in red algae.</title>
        <authorList>
            <person name="Lee Y."/>
            <person name="Cho C.H."/>
            <person name="Lee Y.M."/>
            <person name="Park S.I."/>
            <person name="Yang J.H."/>
            <person name="West J.A."/>
            <person name="Bhattacharya D."/>
            <person name="Yoon H.S."/>
        </authorList>
    </citation>
    <scope>NUCLEOTIDE SEQUENCE [LARGE SCALE GENOMIC DNA]</scope>
    <source>
        <strain evidence="3 4">CCMP1338</strain>
        <tissue evidence="3">Whole cell</tissue>
    </source>
</reference>
<evidence type="ECO:0000313" key="4">
    <source>
        <dbReference type="Proteomes" id="UP001157974"/>
    </source>
</evidence>
<dbReference type="PANTHER" id="PTHR24070">
    <property type="entry name" value="RAS, DI-RAS, AND RHEB FAMILY MEMBERS OF SMALL GTPASE SUPERFAMILY"/>
    <property type="match status" value="1"/>
</dbReference>
<gene>
    <name evidence="3" type="ORF">NDN08_004977</name>
</gene>
<dbReference type="GO" id="GO:0007165">
    <property type="term" value="P:signal transduction"/>
    <property type="evidence" value="ECO:0007669"/>
    <property type="project" value="InterPro"/>
</dbReference>
<name>A0AAV8UIY4_9RHOD</name>
<sequence>MENRRTLAVLGARGVGKSSVVERFCYNRFYDNYNPTIMAMEHVTLKIDGKQYQCDIMDPAGQDDFSTLGPNVTIGVHGYILVFSVRERGSFEMLPGLNSNLLVALSGQKVPTLLVGNQSDCGTNERQVSVEEGKQLGKELKINYVECSAKSGEGVKEVFVTLLRDVNRTIADEVVDEGFKCSIS</sequence>
<dbReference type="InterPro" id="IPR027417">
    <property type="entry name" value="P-loop_NTPase"/>
</dbReference>
<evidence type="ECO:0000313" key="3">
    <source>
        <dbReference type="EMBL" id="KAJ8901117.1"/>
    </source>
</evidence>
<dbReference type="EMBL" id="JAMWBK010000012">
    <property type="protein sequence ID" value="KAJ8901117.1"/>
    <property type="molecule type" value="Genomic_DNA"/>
</dbReference>
<comment type="caution">
    <text evidence="3">The sequence shown here is derived from an EMBL/GenBank/DDBJ whole genome shotgun (WGS) entry which is preliminary data.</text>
</comment>
<dbReference type="Proteomes" id="UP001157974">
    <property type="component" value="Unassembled WGS sequence"/>
</dbReference>
<evidence type="ECO:0000256" key="1">
    <source>
        <dbReference type="ARBA" id="ARBA00022741"/>
    </source>
</evidence>
<dbReference type="NCBIfam" id="TIGR00231">
    <property type="entry name" value="small_GTP"/>
    <property type="match status" value="1"/>
</dbReference>
<proteinExistence type="predicted"/>
<dbReference type="InterPro" id="IPR005225">
    <property type="entry name" value="Small_GTP-bd"/>
</dbReference>
<dbReference type="AlphaFoldDB" id="A0AAV8UIY4"/>
<keyword evidence="1" id="KW-0547">Nucleotide-binding</keyword>
<dbReference type="SUPFAM" id="SSF52540">
    <property type="entry name" value="P-loop containing nucleoside triphosphate hydrolases"/>
    <property type="match status" value="1"/>
</dbReference>